<evidence type="ECO:0000313" key="6">
    <source>
        <dbReference type="EMBL" id="MBC8434178.1"/>
    </source>
</evidence>
<dbReference type="Pfam" id="PF00691">
    <property type="entry name" value="OmpA"/>
    <property type="match status" value="1"/>
</dbReference>
<dbReference type="EMBL" id="JACNIG010000396">
    <property type="protein sequence ID" value="MBC8434178.1"/>
    <property type="molecule type" value="Genomic_DNA"/>
</dbReference>
<comment type="caution">
    <text evidence="6">The sequence shown here is derived from an EMBL/GenBank/DDBJ whole genome shotgun (WGS) entry which is preliminary data.</text>
</comment>
<dbReference type="InterPro" id="IPR050330">
    <property type="entry name" value="Bact_OuterMem_StrucFunc"/>
</dbReference>
<dbReference type="InterPro" id="IPR036737">
    <property type="entry name" value="OmpA-like_sf"/>
</dbReference>
<proteinExistence type="predicted"/>
<evidence type="ECO:0000256" key="4">
    <source>
        <dbReference type="PROSITE-ProRule" id="PRU00473"/>
    </source>
</evidence>
<evidence type="ECO:0000256" key="2">
    <source>
        <dbReference type="ARBA" id="ARBA00023136"/>
    </source>
</evidence>
<name>A0A8J6P3W7_9BACT</name>
<dbReference type="Proteomes" id="UP000605201">
    <property type="component" value="Unassembled WGS sequence"/>
</dbReference>
<dbReference type="GO" id="GO:0009279">
    <property type="term" value="C:cell outer membrane"/>
    <property type="evidence" value="ECO:0007669"/>
    <property type="project" value="UniProtKB-SubCell"/>
</dbReference>
<comment type="subcellular location">
    <subcellularLocation>
        <location evidence="1">Cell outer membrane</location>
    </subcellularLocation>
</comment>
<feature type="domain" description="OmpA-like" evidence="5">
    <location>
        <begin position="101"/>
        <end position="221"/>
    </location>
</feature>
<sequence length="222" mass="24916">MNKSKRGISIFFPGNRYTTNILYLTLLGWIIVSVAYGQDDGFRDSSDGIIKGLSKPKPKRKSKFEFHIKGKTEGVKHMKRIVVYQEDNEGNCVKKTILIFQDEPPSGVNLKIEFDVNSYVINPGSFPLLNEVGKALTSDQLKTAHVLIKGHTDSDGDASHNLKLSFNRALSVKQYLIANFSVDPLRLKAAGYGEQYPMLPNTSLRNKQLNRRVEIESVDGQK</sequence>
<keyword evidence="2 4" id="KW-0472">Membrane</keyword>
<evidence type="ECO:0000259" key="5">
    <source>
        <dbReference type="PROSITE" id="PS51123"/>
    </source>
</evidence>
<dbReference type="InterPro" id="IPR006665">
    <property type="entry name" value="OmpA-like"/>
</dbReference>
<dbReference type="PROSITE" id="PS51123">
    <property type="entry name" value="OMPA_2"/>
    <property type="match status" value="1"/>
</dbReference>
<dbReference type="Gene3D" id="3.30.1330.60">
    <property type="entry name" value="OmpA-like domain"/>
    <property type="match status" value="1"/>
</dbReference>
<dbReference type="AlphaFoldDB" id="A0A8J6P3W7"/>
<organism evidence="6 7">
    <name type="scientific">Candidatus Desulfatibia vada</name>
    <dbReference type="NCBI Taxonomy" id="2841696"/>
    <lineage>
        <taxon>Bacteria</taxon>
        <taxon>Pseudomonadati</taxon>
        <taxon>Thermodesulfobacteriota</taxon>
        <taxon>Desulfobacteria</taxon>
        <taxon>Desulfobacterales</taxon>
        <taxon>Desulfobacterales incertae sedis</taxon>
        <taxon>Candidatus Desulfatibia</taxon>
    </lineage>
</organism>
<dbReference type="InterPro" id="IPR006664">
    <property type="entry name" value="OMP_bac"/>
</dbReference>
<keyword evidence="3" id="KW-0998">Cell outer membrane</keyword>
<evidence type="ECO:0000313" key="7">
    <source>
        <dbReference type="Proteomes" id="UP000605201"/>
    </source>
</evidence>
<dbReference type="SUPFAM" id="SSF103088">
    <property type="entry name" value="OmpA-like"/>
    <property type="match status" value="1"/>
</dbReference>
<dbReference type="PRINTS" id="PR01021">
    <property type="entry name" value="OMPADOMAIN"/>
</dbReference>
<accession>A0A8J6P3W7</accession>
<dbReference type="PANTHER" id="PTHR30329">
    <property type="entry name" value="STATOR ELEMENT OF FLAGELLAR MOTOR COMPLEX"/>
    <property type="match status" value="1"/>
</dbReference>
<dbReference type="CDD" id="cd07185">
    <property type="entry name" value="OmpA_C-like"/>
    <property type="match status" value="1"/>
</dbReference>
<reference evidence="6 7" key="1">
    <citation type="submission" date="2020-08" db="EMBL/GenBank/DDBJ databases">
        <title>Bridging the membrane lipid divide: bacteria of the FCB group superphylum have the potential to synthesize archaeal ether lipids.</title>
        <authorList>
            <person name="Villanueva L."/>
            <person name="Von Meijenfeldt F.A.B."/>
            <person name="Westbye A.B."/>
            <person name="Yadav S."/>
            <person name="Hopmans E.C."/>
            <person name="Dutilh B.E."/>
            <person name="Sinninghe Damste J.S."/>
        </authorList>
    </citation>
    <scope>NUCLEOTIDE SEQUENCE [LARGE SCALE GENOMIC DNA]</scope>
    <source>
        <strain evidence="6">NIOZ-UU17</strain>
    </source>
</reference>
<gene>
    <name evidence="6" type="ORF">H8D96_19900</name>
</gene>
<dbReference type="PANTHER" id="PTHR30329:SF21">
    <property type="entry name" value="LIPOPROTEIN YIAD-RELATED"/>
    <property type="match status" value="1"/>
</dbReference>
<protein>
    <submittedName>
        <fullName evidence="6">OmpA family protein</fullName>
    </submittedName>
</protein>
<evidence type="ECO:0000256" key="1">
    <source>
        <dbReference type="ARBA" id="ARBA00004442"/>
    </source>
</evidence>
<evidence type="ECO:0000256" key="3">
    <source>
        <dbReference type="ARBA" id="ARBA00023237"/>
    </source>
</evidence>